<evidence type="ECO:0000256" key="1">
    <source>
        <dbReference type="SAM" id="MobiDB-lite"/>
    </source>
</evidence>
<evidence type="ECO:0000313" key="3">
    <source>
        <dbReference type="Proteomes" id="UP000692954"/>
    </source>
</evidence>
<dbReference type="AlphaFoldDB" id="A0A8S1RDU5"/>
<feature type="region of interest" description="Disordered" evidence="1">
    <location>
        <begin position="1"/>
        <end position="27"/>
    </location>
</feature>
<evidence type="ECO:0000313" key="2">
    <source>
        <dbReference type="EMBL" id="CAD8125867.1"/>
    </source>
</evidence>
<dbReference type="EMBL" id="CAJJDN010000163">
    <property type="protein sequence ID" value="CAD8125867.1"/>
    <property type="molecule type" value="Genomic_DNA"/>
</dbReference>
<gene>
    <name evidence="2" type="ORF">PSON_ATCC_30995.1.T1630004</name>
</gene>
<sequence length="419" mass="49353">MQVEQEQSSKLNQKSQQQHQLQKTNNEQSSLNFVEFQQKNISFRQGNTNNSSKVKIKSNENSQLQQQIRESETVDQLINNDKYVQSNQLTVDELAQQVLSNMDLFQNNEQATPQQYNDRVLITVQFPAEIKKNQAIKFLQTDKDSELAKGVIYLNGQELQKLDQEIADTLQKISFSIKKIKINGQDYSLSSPFCVITNNIPLNYARQWQFFKDKQAVQVYIIHTQIVWLFQQYLLDINMRSQAQTYIQKVQQSYIDKWLKFINQEKNIWTRTTNESLILLVQTHSDQLIQNSDDKNADNYVIKLIEDIWFVFSGIKQYVLFHTTYEVKQTILTYIQIKDELFLPNLNTETLLKGMKQFDLCIQDSPIFEPNVSHDVICWLCFSSHSSWEQFYIHKCNTSQAKQSFHQDHLQTWKLSNSK</sequence>
<dbReference type="Proteomes" id="UP000692954">
    <property type="component" value="Unassembled WGS sequence"/>
</dbReference>
<name>A0A8S1RDU5_9CILI</name>
<keyword evidence="3" id="KW-1185">Reference proteome</keyword>
<comment type="caution">
    <text evidence="2">The sequence shown here is derived from an EMBL/GenBank/DDBJ whole genome shotgun (WGS) entry which is preliminary data.</text>
</comment>
<feature type="region of interest" description="Disordered" evidence="1">
    <location>
        <begin position="42"/>
        <end position="64"/>
    </location>
</feature>
<organism evidence="2 3">
    <name type="scientific">Paramecium sonneborni</name>
    <dbReference type="NCBI Taxonomy" id="65129"/>
    <lineage>
        <taxon>Eukaryota</taxon>
        <taxon>Sar</taxon>
        <taxon>Alveolata</taxon>
        <taxon>Ciliophora</taxon>
        <taxon>Intramacronucleata</taxon>
        <taxon>Oligohymenophorea</taxon>
        <taxon>Peniculida</taxon>
        <taxon>Parameciidae</taxon>
        <taxon>Paramecium</taxon>
    </lineage>
</organism>
<protein>
    <submittedName>
        <fullName evidence="2">Uncharacterized protein</fullName>
    </submittedName>
</protein>
<accession>A0A8S1RDU5</accession>
<proteinExistence type="predicted"/>
<reference evidence="2" key="1">
    <citation type="submission" date="2021-01" db="EMBL/GenBank/DDBJ databases">
        <authorList>
            <consortium name="Genoscope - CEA"/>
            <person name="William W."/>
        </authorList>
    </citation>
    <scope>NUCLEOTIDE SEQUENCE</scope>
</reference>